<dbReference type="InterPro" id="IPR038770">
    <property type="entry name" value="Na+/solute_symporter_sf"/>
</dbReference>
<feature type="transmembrane region" description="Helical" evidence="8">
    <location>
        <begin position="207"/>
        <end position="231"/>
    </location>
</feature>
<keyword evidence="3" id="KW-0813">Transport</keyword>
<keyword evidence="10" id="KW-1185">Reference proteome</keyword>
<dbReference type="PANTHER" id="PTHR36838:SF1">
    <property type="entry name" value="SLR1864 PROTEIN"/>
    <property type="match status" value="1"/>
</dbReference>
<evidence type="ECO:0000256" key="8">
    <source>
        <dbReference type="SAM" id="Phobius"/>
    </source>
</evidence>
<evidence type="ECO:0000256" key="7">
    <source>
        <dbReference type="ARBA" id="ARBA00023136"/>
    </source>
</evidence>
<dbReference type="GO" id="GO:0005886">
    <property type="term" value="C:plasma membrane"/>
    <property type="evidence" value="ECO:0007669"/>
    <property type="project" value="UniProtKB-SubCell"/>
</dbReference>
<feature type="transmembrane region" description="Helical" evidence="8">
    <location>
        <begin position="37"/>
        <end position="58"/>
    </location>
</feature>
<gene>
    <name evidence="9" type="ORF">DFH01_13280</name>
</gene>
<evidence type="ECO:0008006" key="11">
    <source>
        <dbReference type="Google" id="ProtNLM"/>
    </source>
</evidence>
<feature type="transmembrane region" description="Helical" evidence="8">
    <location>
        <begin position="237"/>
        <end position="258"/>
    </location>
</feature>
<dbReference type="PANTHER" id="PTHR36838">
    <property type="entry name" value="AUXIN EFFLUX CARRIER FAMILY PROTEIN"/>
    <property type="match status" value="1"/>
</dbReference>
<evidence type="ECO:0000256" key="3">
    <source>
        <dbReference type="ARBA" id="ARBA00022448"/>
    </source>
</evidence>
<comment type="similarity">
    <text evidence="2">Belongs to the auxin efflux carrier (TC 2.A.69) family.</text>
</comment>
<dbReference type="RefSeq" id="WP_109870964.1">
    <property type="nucleotide sequence ID" value="NZ_QGNA01000003.1"/>
</dbReference>
<dbReference type="OrthoDB" id="9810457at2"/>
<keyword evidence="7 8" id="KW-0472">Membrane</keyword>
<proteinExistence type="inferred from homology"/>
<organism evidence="9 10">
    <name type="scientific">Falsiroseomonas bella</name>
    <dbReference type="NCBI Taxonomy" id="2184016"/>
    <lineage>
        <taxon>Bacteria</taxon>
        <taxon>Pseudomonadati</taxon>
        <taxon>Pseudomonadota</taxon>
        <taxon>Alphaproteobacteria</taxon>
        <taxon>Acetobacterales</taxon>
        <taxon>Roseomonadaceae</taxon>
        <taxon>Falsiroseomonas</taxon>
    </lineage>
</organism>
<comment type="caution">
    <text evidence="9">The sequence shown here is derived from an EMBL/GenBank/DDBJ whole genome shotgun (WGS) entry which is preliminary data.</text>
</comment>
<dbReference type="Proteomes" id="UP000245765">
    <property type="component" value="Unassembled WGS sequence"/>
</dbReference>
<protein>
    <recommendedName>
        <fullName evidence="11">Transporter</fullName>
    </recommendedName>
</protein>
<name>A0A317FAL4_9PROT</name>
<dbReference type="Gene3D" id="1.20.1530.20">
    <property type="match status" value="1"/>
</dbReference>
<evidence type="ECO:0000256" key="4">
    <source>
        <dbReference type="ARBA" id="ARBA00022475"/>
    </source>
</evidence>
<keyword evidence="4" id="KW-1003">Cell membrane</keyword>
<dbReference type="EMBL" id="QGNA01000003">
    <property type="protein sequence ID" value="PWS36170.1"/>
    <property type="molecule type" value="Genomic_DNA"/>
</dbReference>
<evidence type="ECO:0000313" key="10">
    <source>
        <dbReference type="Proteomes" id="UP000245765"/>
    </source>
</evidence>
<comment type="subcellular location">
    <subcellularLocation>
        <location evidence="1">Cell membrane</location>
        <topology evidence="1">Multi-pass membrane protein</topology>
    </subcellularLocation>
</comment>
<feature type="transmembrane region" description="Helical" evidence="8">
    <location>
        <begin position="149"/>
        <end position="168"/>
    </location>
</feature>
<evidence type="ECO:0000256" key="1">
    <source>
        <dbReference type="ARBA" id="ARBA00004651"/>
    </source>
</evidence>
<dbReference type="Pfam" id="PF03547">
    <property type="entry name" value="Mem_trans"/>
    <property type="match status" value="2"/>
</dbReference>
<reference evidence="10" key="1">
    <citation type="submission" date="2018-05" db="EMBL/GenBank/DDBJ databases">
        <authorList>
            <person name="Du Z."/>
            <person name="Wang X."/>
        </authorList>
    </citation>
    <scope>NUCLEOTIDE SEQUENCE [LARGE SCALE GENOMIC DNA]</scope>
    <source>
        <strain evidence="10">CQN31</strain>
    </source>
</reference>
<evidence type="ECO:0000313" key="9">
    <source>
        <dbReference type="EMBL" id="PWS36170.1"/>
    </source>
</evidence>
<feature type="transmembrane region" description="Helical" evidence="8">
    <location>
        <begin position="270"/>
        <end position="290"/>
    </location>
</feature>
<evidence type="ECO:0000256" key="2">
    <source>
        <dbReference type="ARBA" id="ARBA00010145"/>
    </source>
</evidence>
<evidence type="ECO:0000256" key="5">
    <source>
        <dbReference type="ARBA" id="ARBA00022692"/>
    </source>
</evidence>
<dbReference type="InterPro" id="IPR004776">
    <property type="entry name" value="Mem_transp_PIN-like"/>
</dbReference>
<keyword evidence="6 8" id="KW-1133">Transmembrane helix</keyword>
<feature type="transmembrane region" description="Helical" evidence="8">
    <location>
        <begin position="65"/>
        <end position="86"/>
    </location>
</feature>
<dbReference type="GO" id="GO:0055085">
    <property type="term" value="P:transmembrane transport"/>
    <property type="evidence" value="ECO:0007669"/>
    <property type="project" value="InterPro"/>
</dbReference>
<sequence length="293" mass="30331">MSNVVLSILLPLLAAMAVGYAWVRTGRPFDNTTLAPLAADLALPCLIFSTLVAAQLPVETLAQMALASFVALCAFAAIGALLLRMAGLELRTYLPSVTWGNAGYLGIPLGLYAFGQPGLAYAAAFSAVSLVFNSVFASTIAAGRASLRAFIRNPILLAVFAGVAVRLAEVEPPRWLLEPVRLFGAMAVPLTLMMVGASLARLRITALPLALGFSVARSAVGIGVALAAGMAFGLPDIGLAVLVLQCATPVAMLSYVLAQRHGNEPERIAAIVAVSTWAGVITIPAMLAFMPTG</sequence>
<feature type="transmembrane region" description="Helical" evidence="8">
    <location>
        <begin position="180"/>
        <end position="200"/>
    </location>
</feature>
<evidence type="ECO:0000256" key="6">
    <source>
        <dbReference type="ARBA" id="ARBA00022989"/>
    </source>
</evidence>
<keyword evidence="5 8" id="KW-0812">Transmembrane</keyword>
<feature type="transmembrane region" description="Helical" evidence="8">
    <location>
        <begin position="119"/>
        <end position="142"/>
    </location>
</feature>
<accession>A0A317FAL4</accession>
<dbReference type="AlphaFoldDB" id="A0A317FAL4"/>